<dbReference type="PANTHER" id="PTHR30143">
    <property type="entry name" value="ACID HYDRATASE"/>
    <property type="match status" value="1"/>
</dbReference>
<organism evidence="3 4">
    <name type="scientific">Pseudochelatococcus contaminans</name>
    <dbReference type="NCBI Taxonomy" id="1538103"/>
    <lineage>
        <taxon>Bacteria</taxon>
        <taxon>Pseudomonadati</taxon>
        <taxon>Pseudomonadota</taxon>
        <taxon>Alphaproteobacteria</taxon>
        <taxon>Hyphomicrobiales</taxon>
        <taxon>Chelatococcaceae</taxon>
        <taxon>Pseudochelatococcus</taxon>
    </lineage>
</organism>
<dbReference type="Pfam" id="PF01557">
    <property type="entry name" value="FAA_hydrolase"/>
    <property type="match status" value="1"/>
</dbReference>
<protein>
    <submittedName>
        <fullName evidence="3">2-keto-4-pentenoate hydratase</fullName>
    </submittedName>
</protein>
<evidence type="ECO:0000313" key="4">
    <source>
        <dbReference type="Proteomes" id="UP000537592"/>
    </source>
</evidence>
<dbReference type="InterPro" id="IPR050772">
    <property type="entry name" value="Hydratase-Decarb/MhpD_sf"/>
</dbReference>
<reference evidence="3 4" key="1">
    <citation type="submission" date="2020-08" db="EMBL/GenBank/DDBJ databases">
        <title>Genomic Encyclopedia of Type Strains, Phase IV (KMG-IV): sequencing the most valuable type-strain genomes for metagenomic binning, comparative biology and taxonomic classification.</title>
        <authorList>
            <person name="Goeker M."/>
        </authorList>
    </citation>
    <scope>NUCLEOTIDE SEQUENCE [LARGE SCALE GENOMIC DNA]</scope>
    <source>
        <strain evidence="3 4">DSM 28760</strain>
    </source>
</reference>
<keyword evidence="4" id="KW-1185">Reference proteome</keyword>
<evidence type="ECO:0000313" key="3">
    <source>
        <dbReference type="EMBL" id="MBB3808491.1"/>
    </source>
</evidence>
<evidence type="ECO:0000259" key="2">
    <source>
        <dbReference type="Pfam" id="PF01557"/>
    </source>
</evidence>
<gene>
    <name evidence="3" type="ORF">FHS81_000545</name>
</gene>
<dbReference type="AlphaFoldDB" id="A0A7W6EF16"/>
<feature type="domain" description="Fumarylacetoacetase-like C-terminal" evidence="2">
    <location>
        <begin position="95"/>
        <end position="252"/>
    </location>
</feature>
<dbReference type="RefSeq" id="WP_183750480.1">
    <property type="nucleotide sequence ID" value="NZ_JACICC010000001.1"/>
</dbReference>
<dbReference type="InterPro" id="IPR036663">
    <property type="entry name" value="Fumarylacetoacetase_C_sf"/>
</dbReference>
<sequence length="257" mass="26976">MTNHNSEERIEAAAERLLSPRNGGPRIVDLPENLRPTTWKAAYAIQDALISRLGPVVGWKVGARDAAAEPFRAALTAQTVLLSPANVPHAGHAVVGVEAETVYRFDKALPPRERPYTEEEVLSAVGSVHAAIELVDTHFAVWKGAGQLSQIADQFNHAALIVGSGRETGLSVDASHQPVKLLVNGEVVLDQRGGNAAGPSARLLAWLANGGATSLGGIREGAYVTTGSWTGITFVGPRTRVEVSFEGIGSVAVDIGA</sequence>
<evidence type="ECO:0000256" key="1">
    <source>
        <dbReference type="ARBA" id="ARBA00023239"/>
    </source>
</evidence>
<keyword evidence="1" id="KW-0456">Lyase</keyword>
<dbReference type="Gene3D" id="3.90.850.10">
    <property type="entry name" value="Fumarylacetoacetase-like, C-terminal domain"/>
    <property type="match status" value="1"/>
</dbReference>
<comment type="caution">
    <text evidence="3">The sequence shown here is derived from an EMBL/GenBank/DDBJ whole genome shotgun (WGS) entry which is preliminary data.</text>
</comment>
<proteinExistence type="predicted"/>
<dbReference type="InterPro" id="IPR011234">
    <property type="entry name" value="Fumarylacetoacetase-like_C"/>
</dbReference>
<dbReference type="GO" id="GO:0005737">
    <property type="term" value="C:cytoplasm"/>
    <property type="evidence" value="ECO:0007669"/>
    <property type="project" value="TreeGrafter"/>
</dbReference>
<dbReference type="SUPFAM" id="SSF56529">
    <property type="entry name" value="FAH"/>
    <property type="match status" value="1"/>
</dbReference>
<dbReference type="EMBL" id="JACICC010000001">
    <property type="protein sequence ID" value="MBB3808491.1"/>
    <property type="molecule type" value="Genomic_DNA"/>
</dbReference>
<dbReference type="GO" id="GO:0008684">
    <property type="term" value="F:2-oxopent-4-enoate hydratase activity"/>
    <property type="evidence" value="ECO:0007669"/>
    <property type="project" value="TreeGrafter"/>
</dbReference>
<name>A0A7W6EF16_9HYPH</name>
<dbReference type="Proteomes" id="UP000537592">
    <property type="component" value="Unassembled WGS sequence"/>
</dbReference>
<accession>A0A7W6EF16</accession>
<dbReference type="PANTHER" id="PTHR30143:SF0">
    <property type="entry name" value="2-KETO-4-PENTENOATE HYDRATASE"/>
    <property type="match status" value="1"/>
</dbReference>